<comment type="caution">
    <text evidence="10">The sequence shown here is derived from an EMBL/GenBank/DDBJ whole genome shotgun (WGS) entry which is preliminary data.</text>
</comment>
<dbReference type="Proteomes" id="UP001501676">
    <property type="component" value="Unassembled WGS sequence"/>
</dbReference>
<feature type="domain" description="Alcohol dehydrogenase iron-type/glycerol dehydrogenase GldA" evidence="8">
    <location>
        <begin position="42"/>
        <end position="215"/>
    </location>
</feature>
<dbReference type="EMBL" id="BAAAYN010000017">
    <property type="protein sequence ID" value="GAA3386487.1"/>
    <property type="molecule type" value="Genomic_DNA"/>
</dbReference>
<evidence type="ECO:0000256" key="7">
    <source>
        <dbReference type="SAM" id="MobiDB-lite"/>
    </source>
</evidence>
<evidence type="ECO:0000313" key="11">
    <source>
        <dbReference type="Proteomes" id="UP001501676"/>
    </source>
</evidence>
<feature type="region of interest" description="Disordered" evidence="7">
    <location>
        <begin position="1"/>
        <end position="28"/>
    </location>
</feature>
<evidence type="ECO:0000259" key="8">
    <source>
        <dbReference type="Pfam" id="PF00465"/>
    </source>
</evidence>
<sequence>MTDPMNPFRPPTFSEVEPPQPPPVEKSSLTESVFTWGAPPLKYGPGAVDEIGYDVSRLGVRRVLVLTDPRIAATGLAARIGEALKAAGVDHELYDQVHCEPTDDSLRAAAAAATELAGAEAFDGFLAVGGGSVIDTAKAVNLLSTSGGDLMDYINKPVGGGLAPRKPTKPLIAVPTTAGTGSESTPVCVLDILGLKVKSGISHPSLRPVLAVVDPLVTLSLPAAVTAASGMDIVCHALESYTARPYTSFLRHAADARVAYNGSNPVSDTWAEKALALIARSFRRAVLVGTDLAARSDMMMAATFAGMGFGNAGVHIPHACAYPIAGMVRDYRPAGYDVDEPMVPHGQSVSLTAPAAFRFTFPTDPDRHVRAASLLSGGRSSGGATADAAPADRLPEALVALMRDIGIPSGVAAVGFTSNEVDALVEGALKQQRLLNVAPREVTAEDLAGIFQASLENW</sequence>
<keyword evidence="4" id="KW-0809">Transit peptide</keyword>
<dbReference type="Pfam" id="PF00465">
    <property type="entry name" value="Fe-ADH"/>
    <property type="match status" value="1"/>
</dbReference>
<evidence type="ECO:0000256" key="3">
    <source>
        <dbReference type="ARBA" id="ARBA00013182"/>
    </source>
</evidence>
<proteinExistence type="inferred from homology"/>
<gene>
    <name evidence="10" type="ORF">GCM10020369_23980</name>
</gene>
<accession>A0ABP6SW97</accession>
<keyword evidence="5" id="KW-0560">Oxidoreductase</keyword>
<dbReference type="Pfam" id="PF25137">
    <property type="entry name" value="ADH_Fe_C"/>
    <property type="match status" value="1"/>
</dbReference>
<comment type="catalytic activity">
    <reaction evidence="1">
        <text>(S)-3-hydroxybutanoate + 2-oxoglutarate = (R)-2-hydroxyglutarate + acetoacetate</text>
        <dbReference type="Rhea" id="RHEA:23048"/>
        <dbReference type="ChEBI" id="CHEBI:11047"/>
        <dbReference type="ChEBI" id="CHEBI:13705"/>
        <dbReference type="ChEBI" id="CHEBI:15801"/>
        <dbReference type="ChEBI" id="CHEBI:16810"/>
        <dbReference type="EC" id="1.1.99.24"/>
    </reaction>
</comment>
<name>A0ABP6SW97_9ACTN</name>
<dbReference type="PANTHER" id="PTHR11496">
    <property type="entry name" value="ALCOHOL DEHYDROGENASE"/>
    <property type="match status" value="1"/>
</dbReference>
<dbReference type="SUPFAM" id="SSF56796">
    <property type="entry name" value="Dehydroquinate synthase-like"/>
    <property type="match status" value="1"/>
</dbReference>
<dbReference type="InterPro" id="IPR001670">
    <property type="entry name" value="ADH_Fe/GldA"/>
</dbReference>
<dbReference type="InterPro" id="IPR042157">
    <property type="entry name" value="HOT"/>
</dbReference>
<evidence type="ECO:0000256" key="1">
    <source>
        <dbReference type="ARBA" id="ARBA00000813"/>
    </source>
</evidence>
<dbReference type="PANTHER" id="PTHR11496:SF83">
    <property type="entry name" value="HYDROXYACID-OXOACID TRANSHYDROGENASE, MITOCHONDRIAL"/>
    <property type="match status" value="1"/>
</dbReference>
<dbReference type="Gene3D" id="3.40.50.1970">
    <property type="match status" value="1"/>
</dbReference>
<dbReference type="CDD" id="cd08190">
    <property type="entry name" value="HOT"/>
    <property type="match status" value="1"/>
</dbReference>
<dbReference type="Gene3D" id="1.20.1090.10">
    <property type="entry name" value="Dehydroquinate synthase-like - alpha domain"/>
    <property type="match status" value="1"/>
</dbReference>
<comment type="similarity">
    <text evidence="2">Belongs to the iron-containing alcohol dehydrogenase family. Hydroxyacid-oxoacid transhydrogenase subfamily.</text>
</comment>
<dbReference type="InterPro" id="IPR018211">
    <property type="entry name" value="ADH_Fe_CS"/>
</dbReference>
<evidence type="ECO:0000256" key="6">
    <source>
        <dbReference type="ARBA" id="ARBA00049496"/>
    </source>
</evidence>
<dbReference type="InterPro" id="IPR039697">
    <property type="entry name" value="Alcohol_dehydrogenase_Fe"/>
</dbReference>
<organism evidence="10 11">
    <name type="scientific">Cryptosporangium minutisporangium</name>
    <dbReference type="NCBI Taxonomy" id="113569"/>
    <lineage>
        <taxon>Bacteria</taxon>
        <taxon>Bacillati</taxon>
        <taxon>Actinomycetota</taxon>
        <taxon>Actinomycetes</taxon>
        <taxon>Cryptosporangiales</taxon>
        <taxon>Cryptosporangiaceae</taxon>
        <taxon>Cryptosporangium</taxon>
    </lineage>
</organism>
<dbReference type="EC" id="1.1.99.24" evidence="3"/>
<evidence type="ECO:0000256" key="4">
    <source>
        <dbReference type="ARBA" id="ARBA00022946"/>
    </source>
</evidence>
<keyword evidence="11" id="KW-1185">Reference proteome</keyword>
<evidence type="ECO:0000313" key="10">
    <source>
        <dbReference type="EMBL" id="GAA3386487.1"/>
    </source>
</evidence>
<reference evidence="11" key="1">
    <citation type="journal article" date="2019" name="Int. J. Syst. Evol. Microbiol.">
        <title>The Global Catalogue of Microorganisms (GCM) 10K type strain sequencing project: providing services to taxonomists for standard genome sequencing and annotation.</title>
        <authorList>
            <consortium name="The Broad Institute Genomics Platform"/>
            <consortium name="The Broad Institute Genome Sequencing Center for Infectious Disease"/>
            <person name="Wu L."/>
            <person name="Ma J."/>
        </authorList>
    </citation>
    <scope>NUCLEOTIDE SEQUENCE [LARGE SCALE GENOMIC DNA]</scope>
    <source>
        <strain evidence="11">JCM 9458</strain>
    </source>
</reference>
<evidence type="ECO:0000256" key="5">
    <source>
        <dbReference type="ARBA" id="ARBA00023002"/>
    </source>
</evidence>
<evidence type="ECO:0000259" key="9">
    <source>
        <dbReference type="Pfam" id="PF25137"/>
    </source>
</evidence>
<comment type="catalytic activity">
    <reaction evidence="6">
        <text>4-hydroxybutanoate + 2-oxoglutarate = (R)-2-hydroxyglutarate + succinate semialdehyde</text>
        <dbReference type="Rhea" id="RHEA:24734"/>
        <dbReference type="ChEBI" id="CHEBI:15801"/>
        <dbReference type="ChEBI" id="CHEBI:16724"/>
        <dbReference type="ChEBI" id="CHEBI:16810"/>
        <dbReference type="ChEBI" id="CHEBI:57706"/>
        <dbReference type="EC" id="1.1.99.24"/>
    </reaction>
</comment>
<feature type="domain" description="Fe-containing alcohol dehydrogenase-like C-terminal" evidence="9">
    <location>
        <begin position="250"/>
        <end position="454"/>
    </location>
</feature>
<dbReference type="PROSITE" id="PS00913">
    <property type="entry name" value="ADH_IRON_1"/>
    <property type="match status" value="1"/>
</dbReference>
<evidence type="ECO:0000256" key="2">
    <source>
        <dbReference type="ARBA" id="ARBA00010005"/>
    </source>
</evidence>
<dbReference type="InterPro" id="IPR056798">
    <property type="entry name" value="ADH_Fe_C"/>
</dbReference>
<protein>
    <recommendedName>
        <fullName evidence="3">hydroxyacid-oxoacid transhydrogenase</fullName>
        <ecNumber evidence="3">1.1.99.24</ecNumber>
    </recommendedName>
</protein>